<gene>
    <name evidence="1" type="ORF">CYLTODRAFT_363133</name>
</gene>
<accession>A0A0D7ATB9</accession>
<dbReference type="EMBL" id="KN881005">
    <property type="protein sequence ID" value="KIY61230.1"/>
    <property type="molecule type" value="Genomic_DNA"/>
</dbReference>
<dbReference type="OrthoDB" id="5599163at2759"/>
<dbReference type="Proteomes" id="UP000054007">
    <property type="component" value="Unassembled WGS sequence"/>
</dbReference>
<evidence type="ECO:0000313" key="1">
    <source>
        <dbReference type="EMBL" id="KIY61230.1"/>
    </source>
</evidence>
<dbReference type="SUPFAM" id="SSF56672">
    <property type="entry name" value="DNA/RNA polymerases"/>
    <property type="match status" value="1"/>
</dbReference>
<sequence>MPVIPHTPWEYRNIPIPPGIRDKVIEVLKNKINAGAYEPCQSSYRGKWFCVLKKNGAIRIVHDLQPLNRVSIRDAGLLPILDDFVEPFAGRTCYTVFDLFWGFD</sequence>
<feature type="non-terminal residue" evidence="1">
    <location>
        <position position="104"/>
    </location>
</feature>
<dbReference type="Gene3D" id="3.10.10.10">
    <property type="entry name" value="HIV Type 1 Reverse Transcriptase, subunit A, domain 1"/>
    <property type="match status" value="1"/>
</dbReference>
<keyword evidence="2" id="KW-1185">Reference proteome</keyword>
<name>A0A0D7ATB9_9AGAR</name>
<proteinExistence type="predicted"/>
<reference evidence="1 2" key="1">
    <citation type="journal article" date="2015" name="Fungal Genet. Biol.">
        <title>Evolution of novel wood decay mechanisms in Agaricales revealed by the genome sequences of Fistulina hepatica and Cylindrobasidium torrendii.</title>
        <authorList>
            <person name="Floudas D."/>
            <person name="Held B.W."/>
            <person name="Riley R."/>
            <person name="Nagy L.G."/>
            <person name="Koehler G."/>
            <person name="Ransdell A.S."/>
            <person name="Younus H."/>
            <person name="Chow J."/>
            <person name="Chiniquy J."/>
            <person name="Lipzen A."/>
            <person name="Tritt A."/>
            <person name="Sun H."/>
            <person name="Haridas S."/>
            <person name="LaButti K."/>
            <person name="Ohm R.A."/>
            <person name="Kues U."/>
            <person name="Blanchette R.A."/>
            <person name="Grigoriev I.V."/>
            <person name="Minto R.E."/>
            <person name="Hibbett D.S."/>
        </authorList>
    </citation>
    <scope>NUCLEOTIDE SEQUENCE [LARGE SCALE GENOMIC DNA]</scope>
    <source>
        <strain evidence="1 2">FP15055 ss-10</strain>
    </source>
</reference>
<protein>
    <submittedName>
        <fullName evidence="1">DNA/RNA polymerase</fullName>
    </submittedName>
</protein>
<evidence type="ECO:0000313" key="2">
    <source>
        <dbReference type="Proteomes" id="UP000054007"/>
    </source>
</evidence>
<organism evidence="1 2">
    <name type="scientific">Cylindrobasidium torrendii FP15055 ss-10</name>
    <dbReference type="NCBI Taxonomy" id="1314674"/>
    <lineage>
        <taxon>Eukaryota</taxon>
        <taxon>Fungi</taxon>
        <taxon>Dikarya</taxon>
        <taxon>Basidiomycota</taxon>
        <taxon>Agaricomycotina</taxon>
        <taxon>Agaricomycetes</taxon>
        <taxon>Agaricomycetidae</taxon>
        <taxon>Agaricales</taxon>
        <taxon>Marasmiineae</taxon>
        <taxon>Physalacriaceae</taxon>
        <taxon>Cylindrobasidium</taxon>
    </lineage>
</organism>
<dbReference type="AlphaFoldDB" id="A0A0D7ATB9"/>
<dbReference type="InterPro" id="IPR043502">
    <property type="entry name" value="DNA/RNA_pol_sf"/>
</dbReference>
<dbReference type="STRING" id="1314674.A0A0D7ATB9"/>